<evidence type="ECO:0000313" key="2">
    <source>
        <dbReference type="Proteomes" id="UP000593574"/>
    </source>
</evidence>
<evidence type="ECO:0000313" key="1">
    <source>
        <dbReference type="EMBL" id="MBA0721768.1"/>
    </source>
</evidence>
<dbReference type="AlphaFoldDB" id="A0A7J9ACI4"/>
<organism evidence="1 2">
    <name type="scientific">Gossypium laxum</name>
    <dbReference type="NCBI Taxonomy" id="34288"/>
    <lineage>
        <taxon>Eukaryota</taxon>
        <taxon>Viridiplantae</taxon>
        <taxon>Streptophyta</taxon>
        <taxon>Embryophyta</taxon>
        <taxon>Tracheophyta</taxon>
        <taxon>Spermatophyta</taxon>
        <taxon>Magnoliopsida</taxon>
        <taxon>eudicotyledons</taxon>
        <taxon>Gunneridae</taxon>
        <taxon>Pentapetalae</taxon>
        <taxon>rosids</taxon>
        <taxon>malvids</taxon>
        <taxon>Malvales</taxon>
        <taxon>Malvaceae</taxon>
        <taxon>Malvoideae</taxon>
        <taxon>Gossypium</taxon>
    </lineage>
</organism>
<comment type="caution">
    <text evidence="1">The sequence shown here is derived from an EMBL/GenBank/DDBJ whole genome shotgun (WGS) entry which is preliminary data.</text>
</comment>
<reference evidence="1 2" key="1">
    <citation type="journal article" date="2019" name="Genome Biol. Evol.">
        <title>Insights into the evolution of the New World diploid cottons (Gossypium, subgenus Houzingenia) based on genome sequencing.</title>
        <authorList>
            <person name="Grover C.E."/>
            <person name="Arick M.A. 2nd"/>
            <person name="Thrash A."/>
            <person name="Conover J.L."/>
            <person name="Sanders W.S."/>
            <person name="Peterson D.G."/>
            <person name="Frelichowski J.E."/>
            <person name="Scheffler J.A."/>
            <person name="Scheffler B.E."/>
            <person name="Wendel J.F."/>
        </authorList>
    </citation>
    <scope>NUCLEOTIDE SEQUENCE [LARGE SCALE GENOMIC DNA]</scope>
    <source>
        <strain evidence="1">4</strain>
        <tissue evidence="1">Leaf</tissue>
    </source>
</reference>
<proteinExistence type="predicted"/>
<dbReference type="Proteomes" id="UP000593574">
    <property type="component" value="Unassembled WGS sequence"/>
</dbReference>
<accession>A0A7J9ACI4</accession>
<keyword evidence="2" id="KW-1185">Reference proteome</keyword>
<name>A0A7J9ACI4_9ROSI</name>
<dbReference type="EMBL" id="JABEZV010000009">
    <property type="protein sequence ID" value="MBA0721768.1"/>
    <property type="molecule type" value="Genomic_DNA"/>
</dbReference>
<protein>
    <submittedName>
        <fullName evidence="1">Uncharacterized protein</fullName>
    </submittedName>
</protein>
<gene>
    <name evidence="1" type="ORF">Golax_009273</name>
</gene>
<sequence>MFIPEVLFRKSGRDANGTIDSLAKSRCFRSQMFFCRLVMSTIEFNCDDSFVIISSKKIHQIICSDY</sequence>